<name>A0ACD0NYY0_9BASI</name>
<organism evidence="1 2">
    <name type="scientific">Violaceomyces palustris</name>
    <dbReference type="NCBI Taxonomy" id="1673888"/>
    <lineage>
        <taxon>Eukaryota</taxon>
        <taxon>Fungi</taxon>
        <taxon>Dikarya</taxon>
        <taxon>Basidiomycota</taxon>
        <taxon>Ustilaginomycotina</taxon>
        <taxon>Ustilaginomycetes</taxon>
        <taxon>Violaceomycetales</taxon>
        <taxon>Violaceomycetaceae</taxon>
        <taxon>Violaceomyces</taxon>
    </lineage>
</organism>
<protein>
    <submittedName>
        <fullName evidence="1">Uncharacterized protein</fullName>
    </submittedName>
</protein>
<evidence type="ECO:0000313" key="1">
    <source>
        <dbReference type="EMBL" id="PWN50982.1"/>
    </source>
</evidence>
<reference evidence="1 2" key="1">
    <citation type="journal article" date="2018" name="Mol. Biol. Evol.">
        <title>Broad Genomic Sampling Reveals a Smut Pathogenic Ancestry of the Fungal Clade Ustilaginomycotina.</title>
        <authorList>
            <person name="Kijpornyongpan T."/>
            <person name="Mondo S.J."/>
            <person name="Barry K."/>
            <person name="Sandor L."/>
            <person name="Lee J."/>
            <person name="Lipzen A."/>
            <person name="Pangilinan J."/>
            <person name="LaButti K."/>
            <person name="Hainaut M."/>
            <person name="Henrissat B."/>
            <person name="Grigoriev I.V."/>
            <person name="Spatafora J.W."/>
            <person name="Aime M.C."/>
        </authorList>
    </citation>
    <scope>NUCLEOTIDE SEQUENCE [LARGE SCALE GENOMIC DNA]</scope>
    <source>
        <strain evidence="1 2">SA 807</strain>
    </source>
</reference>
<gene>
    <name evidence="1" type="ORF">IE53DRAFT_361934</name>
</gene>
<keyword evidence="2" id="KW-1185">Reference proteome</keyword>
<evidence type="ECO:0000313" key="2">
    <source>
        <dbReference type="Proteomes" id="UP000245626"/>
    </source>
</evidence>
<accession>A0ACD0NYY0</accession>
<dbReference type="EMBL" id="KZ819881">
    <property type="protein sequence ID" value="PWN50982.1"/>
    <property type="molecule type" value="Genomic_DNA"/>
</dbReference>
<proteinExistence type="predicted"/>
<sequence>MAGEKILKSKSPQDQSMILAARVSMQKVWDHCQPHEQEVRAHCQGFNCHDYLTGGIKYVEMNFGDEVARELRYLCSGLKDQIDGFERVAMKRILRLLAHNEPVSEDIENELRSYFDENPFLPKYHGTS</sequence>
<dbReference type="Proteomes" id="UP000245626">
    <property type="component" value="Unassembled WGS sequence"/>
</dbReference>